<evidence type="ECO:0000313" key="3">
    <source>
        <dbReference type="Proteomes" id="UP000482960"/>
    </source>
</evidence>
<comment type="caution">
    <text evidence="2">The sequence shown here is derived from an EMBL/GenBank/DDBJ whole genome shotgun (WGS) entry which is preliminary data.</text>
</comment>
<dbReference type="InterPro" id="IPR014710">
    <property type="entry name" value="RmlC-like_jellyroll"/>
</dbReference>
<dbReference type="Pfam" id="PF07883">
    <property type="entry name" value="Cupin_2"/>
    <property type="match status" value="1"/>
</dbReference>
<dbReference type="Gene3D" id="2.60.120.10">
    <property type="entry name" value="Jelly Rolls"/>
    <property type="match status" value="1"/>
</dbReference>
<sequence>MGVDAVKGIEVKTFDKPDETRPFEGNGYADFVMAGGRTVARGTFEPGWRWSQNVKPIVGGDSCQVSHLVYVLEGRMRIHMNDGSEQELTPGEVAAIPPGHDAEVVGSEACVALDFGEIAEYAKPK</sequence>
<reference evidence="2 3" key="1">
    <citation type="submission" date="2020-03" db="EMBL/GenBank/DDBJ databases">
        <title>Whole genome shotgun sequence of Phytohabitans rumicis NBRC 108638.</title>
        <authorList>
            <person name="Komaki H."/>
            <person name="Tamura T."/>
        </authorList>
    </citation>
    <scope>NUCLEOTIDE SEQUENCE [LARGE SCALE GENOMIC DNA]</scope>
    <source>
        <strain evidence="2 3">NBRC 108638</strain>
    </source>
</reference>
<name>A0A6V8L6L4_9ACTN</name>
<dbReference type="EMBL" id="BLPG01000001">
    <property type="protein sequence ID" value="GFJ89746.1"/>
    <property type="molecule type" value="Genomic_DNA"/>
</dbReference>
<feature type="domain" description="Cupin type-2" evidence="1">
    <location>
        <begin position="67"/>
        <end position="114"/>
    </location>
</feature>
<protein>
    <submittedName>
        <fullName evidence="2">Cupin</fullName>
    </submittedName>
</protein>
<dbReference type="SUPFAM" id="SSF51182">
    <property type="entry name" value="RmlC-like cupins"/>
    <property type="match status" value="1"/>
</dbReference>
<accession>A0A6V8L6L4</accession>
<dbReference type="InterPro" id="IPR013096">
    <property type="entry name" value="Cupin_2"/>
</dbReference>
<dbReference type="InterPro" id="IPR011051">
    <property type="entry name" value="RmlC_Cupin_sf"/>
</dbReference>
<evidence type="ECO:0000259" key="1">
    <source>
        <dbReference type="Pfam" id="PF07883"/>
    </source>
</evidence>
<evidence type="ECO:0000313" key="2">
    <source>
        <dbReference type="EMBL" id="GFJ89746.1"/>
    </source>
</evidence>
<dbReference type="AlphaFoldDB" id="A0A6V8L6L4"/>
<organism evidence="2 3">
    <name type="scientific">Phytohabitans rumicis</name>
    <dbReference type="NCBI Taxonomy" id="1076125"/>
    <lineage>
        <taxon>Bacteria</taxon>
        <taxon>Bacillati</taxon>
        <taxon>Actinomycetota</taxon>
        <taxon>Actinomycetes</taxon>
        <taxon>Micromonosporales</taxon>
        <taxon>Micromonosporaceae</taxon>
    </lineage>
</organism>
<dbReference type="Proteomes" id="UP000482960">
    <property type="component" value="Unassembled WGS sequence"/>
</dbReference>
<dbReference type="CDD" id="cd06990">
    <property type="entry name" value="cupin_DUF861"/>
    <property type="match status" value="1"/>
</dbReference>
<reference evidence="2 3" key="2">
    <citation type="submission" date="2020-03" db="EMBL/GenBank/DDBJ databases">
        <authorList>
            <person name="Ichikawa N."/>
            <person name="Kimura A."/>
            <person name="Kitahashi Y."/>
            <person name="Uohara A."/>
        </authorList>
    </citation>
    <scope>NUCLEOTIDE SEQUENCE [LARGE SCALE GENOMIC DNA]</scope>
    <source>
        <strain evidence="2 3">NBRC 108638</strain>
    </source>
</reference>
<gene>
    <name evidence="2" type="ORF">Prum_033880</name>
</gene>
<keyword evidence="3" id="KW-1185">Reference proteome</keyword>
<proteinExistence type="predicted"/>